<keyword evidence="9" id="KW-1185">Reference proteome</keyword>
<comment type="similarity">
    <text evidence="2">Belongs to the glycosyl hydrolase 3 family.</text>
</comment>
<proteinExistence type="inferred from homology"/>
<dbReference type="PANTHER" id="PTHR30480:SF13">
    <property type="entry name" value="BETA-HEXOSAMINIDASE"/>
    <property type="match status" value="1"/>
</dbReference>
<keyword evidence="6" id="KW-1133">Transmembrane helix</keyword>
<keyword evidence="4" id="KW-0378">Hydrolase</keyword>
<protein>
    <recommendedName>
        <fullName evidence="3">beta-N-acetylhexosaminidase</fullName>
        <ecNumber evidence="3">3.2.1.52</ecNumber>
    </recommendedName>
</protein>
<dbReference type="EMBL" id="JABJVM010000017">
    <property type="protein sequence ID" value="MBA3927396.1"/>
    <property type="molecule type" value="Genomic_DNA"/>
</dbReference>
<dbReference type="SUPFAM" id="SSF51445">
    <property type="entry name" value="(Trans)glycosidases"/>
    <property type="match status" value="1"/>
</dbReference>
<evidence type="ECO:0000256" key="1">
    <source>
        <dbReference type="ARBA" id="ARBA00001231"/>
    </source>
</evidence>
<dbReference type="InterPro" id="IPR017853">
    <property type="entry name" value="GH"/>
</dbReference>
<feature type="domain" description="Glycoside hydrolase family 3 N-terminal" evidence="7">
    <location>
        <begin position="136"/>
        <end position="447"/>
    </location>
</feature>
<accession>A0A7W1T8L5</accession>
<evidence type="ECO:0000313" key="8">
    <source>
        <dbReference type="EMBL" id="MBA3927396.1"/>
    </source>
</evidence>
<evidence type="ECO:0000313" key="9">
    <source>
        <dbReference type="Proteomes" id="UP000548787"/>
    </source>
</evidence>
<dbReference type="InterPro" id="IPR050226">
    <property type="entry name" value="NagZ_Beta-hexosaminidase"/>
</dbReference>
<comment type="caution">
    <text evidence="8">The sequence shown here is derived from an EMBL/GenBank/DDBJ whole genome shotgun (WGS) entry which is preliminary data.</text>
</comment>
<keyword evidence="5" id="KW-0326">Glycosidase</keyword>
<evidence type="ECO:0000256" key="6">
    <source>
        <dbReference type="SAM" id="Phobius"/>
    </source>
</evidence>
<dbReference type="PANTHER" id="PTHR30480">
    <property type="entry name" value="BETA-HEXOSAMINIDASE-RELATED"/>
    <property type="match status" value="1"/>
</dbReference>
<keyword evidence="6" id="KW-0812">Transmembrane</keyword>
<keyword evidence="6" id="KW-0472">Membrane</keyword>
<evidence type="ECO:0000256" key="3">
    <source>
        <dbReference type="ARBA" id="ARBA00012663"/>
    </source>
</evidence>
<evidence type="ECO:0000259" key="7">
    <source>
        <dbReference type="Pfam" id="PF00933"/>
    </source>
</evidence>
<dbReference type="InterPro" id="IPR036962">
    <property type="entry name" value="Glyco_hydro_3_N_sf"/>
</dbReference>
<dbReference type="Gene3D" id="3.20.20.300">
    <property type="entry name" value="Glycoside hydrolase, family 3, N-terminal domain"/>
    <property type="match status" value="1"/>
</dbReference>
<comment type="catalytic activity">
    <reaction evidence="1">
        <text>Hydrolysis of terminal non-reducing N-acetyl-D-hexosamine residues in N-acetyl-beta-D-hexosaminides.</text>
        <dbReference type="EC" id="3.2.1.52"/>
    </reaction>
</comment>
<organism evidence="8 9">
    <name type="scientific">Listeria rustica</name>
    <dbReference type="NCBI Taxonomy" id="2713503"/>
    <lineage>
        <taxon>Bacteria</taxon>
        <taxon>Bacillati</taxon>
        <taxon>Bacillota</taxon>
        <taxon>Bacilli</taxon>
        <taxon>Bacillales</taxon>
        <taxon>Listeriaceae</taxon>
        <taxon>Listeria</taxon>
    </lineage>
</organism>
<evidence type="ECO:0000256" key="4">
    <source>
        <dbReference type="ARBA" id="ARBA00022801"/>
    </source>
</evidence>
<dbReference type="GO" id="GO:0004563">
    <property type="term" value="F:beta-N-acetylhexosaminidase activity"/>
    <property type="evidence" value="ECO:0007669"/>
    <property type="project" value="UniProtKB-EC"/>
</dbReference>
<dbReference type="PROSITE" id="PS00775">
    <property type="entry name" value="GLYCOSYL_HYDROL_F3"/>
    <property type="match status" value="1"/>
</dbReference>
<evidence type="ECO:0000256" key="5">
    <source>
        <dbReference type="ARBA" id="ARBA00023295"/>
    </source>
</evidence>
<gene>
    <name evidence="8" type="ORF">HPK16_13680</name>
</gene>
<dbReference type="EC" id="3.2.1.52" evidence="3"/>
<sequence>MSHKVSKHRKKTSNKGKKIFVVLIVLTIFIGGAIYFATSMGHDDKSREVINNIQGEIVDKADSTIEIKTGDNKTYIFDTSKVELEGDEAVTGNKAVISYTGDLDEQKKDVQKVAVTKIVITAVKHDAAVNMISTMTLKEKVGQMFMVRVPEVAPVELIQDYQFGGYILFGADFEDKSEDTVKANIQSYQEVSKIPMLIGTDEEGGTVNRASLYLRSKPFQSPQDIYESGGFDAITADTKDKAAFLQNLGLNINFAPVVDVSTDPNDFIYPRAFGKDATQTSIYAQTVVTAMKEANEGSVLKHFPGYGNNIDTHTEVAHDHRSLQSFQQSDFLPFSAGIEAGADSVLVSHNVMEEVDSNNPSSLSPSVHAILRNDLKFTGVIMTDDLIMEGVKAYGTSEEIAVKAVLSGNDMLLSSDAVVQSEAVIKAVQDGTITEDQINQAVTRVLTWKKSLGLID</sequence>
<name>A0A7W1T8L5_9LIST</name>
<dbReference type="InterPro" id="IPR001764">
    <property type="entry name" value="Glyco_hydro_3_N"/>
</dbReference>
<dbReference type="RefSeq" id="WP_181677478.1">
    <property type="nucleotide sequence ID" value="NZ_JABJVM010000017.1"/>
</dbReference>
<dbReference type="GO" id="GO:0005975">
    <property type="term" value="P:carbohydrate metabolic process"/>
    <property type="evidence" value="ECO:0007669"/>
    <property type="project" value="InterPro"/>
</dbReference>
<reference evidence="8 9" key="2">
    <citation type="submission" date="2020-08" db="EMBL/GenBank/DDBJ databases">
        <title>Listeria ohnekaius sp. nov. and Listeria portnoyii sp. nov. isolated from non-agricultural and natural environments.</title>
        <authorList>
            <person name="Weller D."/>
            <person name="Belias A.M."/>
            <person name="Liao J."/>
            <person name="Guo S."/>
            <person name="Orsi R.H."/>
            <person name="Wiedmann M."/>
        </authorList>
    </citation>
    <scope>NUCLEOTIDE SEQUENCE [LARGE SCALE GENOMIC DNA]</scope>
    <source>
        <strain evidence="8 9">FSL W9-0585</strain>
    </source>
</reference>
<feature type="transmembrane region" description="Helical" evidence="6">
    <location>
        <begin position="20"/>
        <end position="38"/>
    </location>
</feature>
<dbReference type="GO" id="GO:0009254">
    <property type="term" value="P:peptidoglycan turnover"/>
    <property type="evidence" value="ECO:0007669"/>
    <property type="project" value="TreeGrafter"/>
</dbReference>
<evidence type="ECO:0000256" key="2">
    <source>
        <dbReference type="ARBA" id="ARBA00005336"/>
    </source>
</evidence>
<dbReference type="InterPro" id="IPR019800">
    <property type="entry name" value="Glyco_hydro_3_AS"/>
</dbReference>
<dbReference type="Proteomes" id="UP000548787">
    <property type="component" value="Unassembled WGS sequence"/>
</dbReference>
<dbReference type="Pfam" id="PF00933">
    <property type="entry name" value="Glyco_hydro_3"/>
    <property type="match status" value="1"/>
</dbReference>
<dbReference type="AlphaFoldDB" id="A0A7W1T8L5"/>
<reference evidence="8 9" key="1">
    <citation type="submission" date="2020-05" db="EMBL/GenBank/DDBJ databases">
        <authorList>
            <person name="Carlin C.R."/>
        </authorList>
    </citation>
    <scope>NUCLEOTIDE SEQUENCE [LARGE SCALE GENOMIC DNA]</scope>
    <source>
        <strain evidence="8 9">FSL W9-0585</strain>
    </source>
</reference>